<evidence type="ECO:0000313" key="4">
    <source>
        <dbReference type="EMBL" id="MCG2613208.1"/>
    </source>
</evidence>
<feature type="region of interest" description="Disordered" evidence="1">
    <location>
        <begin position="31"/>
        <end position="54"/>
    </location>
</feature>
<dbReference type="Proteomes" id="UP001165367">
    <property type="component" value="Unassembled WGS sequence"/>
</dbReference>
<comment type="caution">
    <text evidence="4">The sequence shown here is derived from an EMBL/GenBank/DDBJ whole genome shotgun (WGS) entry which is preliminary data.</text>
</comment>
<feature type="domain" description="Polysaccharide lyase 14" evidence="3">
    <location>
        <begin position="130"/>
        <end position="297"/>
    </location>
</feature>
<accession>A0ABS9KLK5</accession>
<dbReference type="PROSITE" id="PS51257">
    <property type="entry name" value="PROKAR_LIPOPROTEIN"/>
    <property type="match status" value="1"/>
</dbReference>
<sequence>MKNTYSITILAITLFSLTVFSTSCRKDGIEGSISNPEKLEEPGEPAESDPSAGRAVYTTRSVNWENRTNQTTYTRAQAEADFGNVSSWIDSRAYISNGNGGGKSMRVTLLPNALSGAGGLITDVDITDGSAYELDYDVKFHSQFNWSRGGKVGFGFRVGDGNTGGDPGTDGNGGSLRLMWYSPAGNPGRVYFQPYVYYRDQPGQFGNSFGKSYPSSGSLVKGAWYHVHMYIKSNTGSNTNGRVQIIINGTTVLDQAIRWTTNDSKRLIRQMSFHTFRGGSTADWQASSTDYIYYDNLVVNKIE</sequence>
<dbReference type="PANTHER" id="PTHR40124:SF1">
    <property type="entry name" value="DISAGGREGATASE RELATED REPEAT PROTEIN"/>
    <property type="match status" value="1"/>
</dbReference>
<protein>
    <submittedName>
        <fullName evidence="4">Polysaccharide lyase</fullName>
    </submittedName>
</protein>
<dbReference type="PANTHER" id="PTHR40124">
    <property type="match status" value="1"/>
</dbReference>
<name>A0ABS9KLK5_9BACT</name>
<feature type="chain" id="PRO_5046899552" evidence="2">
    <location>
        <begin position="26"/>
        <end position="303"/>
    </location>
</feature>
<evidence type="ECO:0000313" key="5">
    <source>
        <dbReference type="Proteomes" id="UP001165367"/>
    </source>
</evidence>
<dbReference type="GO" id="GO:0016829">
    <property type="term" value="F:lyase activity"/>
    <property type="evidence" value="ECO:0007669"/>
    <property type="project" value="UniProtKB-KW"/>
</dbReference>
<gene>
    <name evidence="4" type="ORF">LZZ85_02915</name>
</gene>
<keyword evidence="2" id="KW-0732">Signal</keyword>
<organism evidence="4 5">
    <name type="scientific">Terrimonas ginsenosidimutans</name>
    <dbReference type="NCBI Taxonomy" id="2908004"/>
    <lineage>
        <taxon>Bacteria</taxon>
        <taxon>Pseudomonadati</taxon>
        <taxon>Bacteroidota</taxon>
        <taxon>Chitinophagia</taxon>
        <taxon>Chitinophagales</taxon>
        <taxon>Chitinophagaceae</taxon>
        <taxon>Terrimonas</taxon>
    </lineage>
</organism>
<dbReference type="Gene3D" id="2.60.120.200">
    <property type="match status" value="1"/>
</dbReference>
<keyword evidence="5" id="KW-1185">Reference proteome</keyword>
<proteinExistence type="predicted"/>
<dbReference type="EMBL" id="JAKLTR010000002">
    <property type="protein sequence ID" value="MCG2613208.1"/>
    <property type="molecule type" value="Genomic_DNA"/>
</dbReference>
<reference evidence="4" key="1">
    <citation type="submission" date="2022-01" db="EMBL/GenBank/DDBJ databases">
        <authorList>
            <person name="Jo J.-H."/>
            <person name="Im W.-T."/>
        </authorList>
    </citation>
    <scope>NUCLEOTIDE SEQUENCE</scope>
    <source>
        <strain evidence="4">NA20</strain>
    </source>
</reference>
<dbReference type="Pfam" id="PF21294">
    <property type="entry name" value="Polysacc_lyase_14"/>
    <property type="match status" value="1"/>
</dbReference>
<feature type="signal peptide" evidence="2">
    <location>
        <begin position="1"/>
        <end position="25"/>
    </location>
</feature>
<dbReference type="RefSeq" id="WP_237868437.1">
    <property type="nucleotide sequence ID" value="NZ_JAKLTR010000002.1"/>
</dbReference>
<evidence type="ECO:0000256" key="1">
    <source>
        <dbReference type="SAM" id="MobiDB-lite"/>
    </source>
</evidence>
<dbReference type="InterPro" id="IPR048958">
    <property type="entry name" value="Polysacc_lyase_14"/>
</dbReference>
<keyword evidence="4" id="KW-0456">Lyase</keyword>
<evidence type="ECO:0000259" key="3">
    <source>
        <dbReference type="Pfam" id="PF21294"/>
    </source>
</evidence>
<evidence type="ECO:0000256" key="2">
    <source>
        <dbReference type="SAM" id="SignalP"/>
    </source>
</evidence>